<reference evidence="7 8" key="1">
    <citation type="journal article" date="2009" name="Stand. Genomic Sci.">
        <title>Complete genome sequence of Cryptobacterium curtum type strain (12-3).</title>
        <authorList>
            <person name="Mavrommatis K."/>
            <person name="Pukall R."/>
            <person name="Rohde C."/>
            <person name="Chen F."/>
            <person name="Sims D."/>
            <person name="Brettin T."/>
            <person name="Kuske C."/>
            <person name="Detter J.C."/>
            <person name="Han C."/>
            <person name="Lapidus A."/>
            <person name="Copeland A."/>
            <person name="Glavina Del Rio T."/>
            <person name="Nolan M."/>
            <person name="Lucas S."/>
            <person name="Tice H."/>
            <person name="Cheng J.F."/>
            <person name="Bruce D."/>
            <person name="Goodwin L."/>
            <person name="Pitluck S."/>
            <person name="Ovchinnikova G."/>
            <person name="Pati A."/>
            <person name="Ivanova N."/>
            <person name="Chen A."/>
            <person name="Palaniappan K."/>
            <person name="Chain P."/>
            <person name="D'haeseleer P."/>
            <person name="Goker M."/>
            <person name="Bristow J."/>
            <person name="Eisen J.A."/>
            <person name="Markowitz V."/>
            <person name="Hugenholtz P."/>
            <person name="Rohde M."/>
            <person name="Klenk H.P."/>
            <person name="Kyrpides N.C."/>
        </authorList>
    </citation>
    <scope>NUCLEOTIDE SEQUENCE [LARGE SCALE GENOMIC DNA]</scope>
    <source>
        <strain evidence="8">ATCC 700683 / DSM 15641 / 12-3</strain>
    </source>
</reference>
<dbReference type="InterPro" id="IPR047817">
    <property type="entry name" value="ABC2_TM_bact-type"/>
</dbReference>
<evidence type="ECO:0000259" key="6">
    <source>
        <dbReference type="PROSITE" id="PS51012"/>
    </source>
</evidence>
<dbReference type="PIRSF" id="PIRSF006648">
    <property type="entry name" value="DrrB"/>
    <property type="match status" value="1"/>
</dbReference>
<evidence type="ECO:0000256" key="4">
    <source>
        <dbReference type="ARBA" id="ARBA00023136"/>
    </source>
</evidence>
<dbReference type="RefSeq" id="WP_012803396.1">
    <property type="nucleotide sequence ID" value="NC_013170.1"/>
</dbReference>
<name>C7MP71_CRYCD</name>
<evidence type="ECO:0000256" key="1">
    <source>
        <dbReference type="ARBA" id="ARBA00004141"/>
    </source>
</evidence>
<evidence type="ECO:0000256" key="5">
    <source>
        <dbReference type="RuleBase" id="RU361157"/>
    </source>
</evidence>
<protein>
    <recommendedName>
        <fullName evidence="5">Transport permease protein</fullName>
    </recommendedName>
</protein>
<gene>
    <name evidence="7" type="ordered locus">Ccur_10200</name>
</gene>
<dbReference type="KEGG" id="ccu:Ccur_10200"/>
<dbReference type="PANTHER" id="PTHR43229:SF6">
    <property type="entry name" value="ABC-TYPE MULTIDRUG TRANSPORT SYSTEM, PERMEASE COMPONENT"/>
    <property type="match status" value="1"/>
</dbReference>
<evidence type="ECO:0000256" key="3">
    <source>
        <dbReference type="ARBA" id="ARBA00022989"/>
    </source>
</evidence>
<dbReference type="STRING" id="469378.Ccur_10200"/>
<feature type="domain" description="ABC transmembrane type-2" evidence="6">
    <location>
        <begin position="23"/>
        <end position="251"/>
    </location>
</feature>
<feature type="transmembrane region" description="Helical" evidence="5">
    <location>
        <begin position="21"/>
        <end position="40"/>
    </location>
</feature>
<keyword evidence="3 5" id="KW-1133">Transmembrane helix</keyword>
<feature type="transmembrane region" description="Helical" evidence="5">
    <location>
        <begin position="60"/>
        <end position="82"/>
    </location>
</feature>
<comment type="similarity">
    <text evidence="5">Belongs to the ABC-2 integral membrane protein family.</text>
</comment>
<dbReference type="InterPro" id="IPR013525">
    <property type="entry name" value="ABC2_TM"/>
</dbReference>
<keyword evidence="5" id="KW-0813">Transport</keyword>
<keyword evidence="8" id="KW-1185">Reference proteome</keyword>
<feature type="transmembrane region" description="Helical" evidence="5">
    <location>
        <begin position="175"/>
        <end position="193"/>
    </location>
</feature>
<keyword evidence="2 5" id="KW-0812">Transmembrane</keyword>
<dbReference type="InterPro" id="IPR051784">
    <property type="entry name" value="Nod_factor_ABC_transporter"/>
</dbReference>
<dbReference type="AlphaFoldDB" id="C7MP71"/>
<organism evidence="7 8">
    <name type="scientific">Cryptobacterium curtum (strain ATCC 700683 / DSM 15641 / CCUG 43107 / 12-3)</name>
    <dbReference type="NCBI Taxonomy" id="469378"/>
    <lineage>
        <taxon>Bacteria</taxon>
        <taxon>Bacillati</taxon>
        <taxon>Actinomycetota</taxon>
        <taxon>Coriobacteriia</taxon>
        <taxon>Eggerthellales</taxon>
        <taxon>Eggerthellaceae</taxon>
        <taxon>Cryptobacterium</taxon>
    </lineage>
</organism>
<dbReference type="PROSITE" id="PS51012">
    <property type="entry name" value="ABC_TM2"/>
    <property type="match status" value="1"/>
</dbReference>
<dbReference type="OrthoDB" id="4526018at2"/>
<dbReference type="InterPro" id="IPR000412">
    <property type="entry name" value="ABC_2_transport"/>
</dbReference>
<feature type="transmembrane region" description="Helical" evidence="5">
    <location>
        <begin position="109"/>
        <end position="132"/>
    </location>
</feature>
<dbReference type="GO" id="GO:0140359">
    <property type="term" value="F:ABC-type transporter activity"/>
    <property type="evidence" value="ECO:0007669"/>
    <property type="project" value="InterPro"/>
</dbReference>
<comment type="subcellular location">
    <subcellularLocation>
        <location evidence="5">Cell membrane</location>
        <topology evidence="5">Multi-pass membrane protein</topology>
    </subcellularLocation>
    <subcellularLocation>
        <location evidence="1">Membrane</location>
        <topology evidence="1">Multi-pass membrane protein</topology>
    </subcellularLocation>
</comment>
<evidence type="ECO:0000313" key="8">
    <source>
        <dbReference type="Proteomes" id="UP000000954"/>
    </source>
</evidence>
<dbReference type="HOGENOM" id="CLU_092402_0_0_11"/>
<dbReference type="PANTHER" id="PTHR43229">
    <property type="entry name" value="NODULATION PROTEIN J"/>
    <property type="match status" value="1"/>
</dbReference>
<dbReference type="Pfam" id="PF01061">
    <property type="entry name" value="ABC2_membrane"/>
    <property type="match status" value="1"/>
</dbReference>
<keyword evidence="5" id="KW-1003">Cell membrane</keyword>
<dbReference type="GO" id="GO:0043190">
    <property type="term" value="C:ATP-binding cassette (ABC) transporter complex"/>
    <property type="evidence" value="ECO:0007669"/>
    <property type="project" value="InterPro"/>
</dbReference>
<evidence type="ECO:0000313" key="7">
    <source>
        <dbReference type="EMBL" id="ACU94711.1"/>
    </source>
</evidence>
<dbReference type="EMBL" id="CP001682">
    <property type="protein sequence ID" value="ACU94711.1"/>
    <property type="molecule type" value="Genomic_DNA"/>
</dbReference>
<dbReference type="eggNOG" id="COG0842">
    <property type="taxonomic scope" value="Bacteria"/>
</dbReference>
<keyword evidence="4 5" id="KW-0472">Membrane</keyword>
<proteinExistence type="inferred from homology"/>
<feature type="transmembrane region" description="Helical" evidence="5">
    <location>
        <begin position="138"/>
        <end position="163"/>
    </location>
</feature>
<dbReference type="Proteomes" id="UP000000954">
    <property type="component" value="Chromosome"/>
</dbReference>
<evidence type="ECO:0000256" key="2">
    <source>
        <dbReference type="ARBA" id="ARBA00022692"/>
    </source>
</evidence>
<accession>C7MP71</accession>
<feature type="transmembrane region" description="Helical" evidence="5">
    <location>
        <begin position="230"/>
        <end position="250"/>
    </location>
</feature>
<sequence>MKTLRKFLAVVRLNIRLQLMDPTSTLLLTVIPLVLIPFMEPAFKSMLLADGYTNVTGAEQAMPGMAVLFSFLSVQTIIQSFFREYTWGMWPRLEVSATSHGVILAGKALVAFLIQSVQVLAVLALGALIFGYRPTGDTGALILVILSFAAVLAALGVTIALWAPTEDIALSLSNIVGMLAAGIGGSFCTVSSFPEWAQAVSKFSPAYWALDAVHAVSLDGAGVSGVLPQIGMLGVFLTILVALVVIQFAIKKGLQSR</sequence>